<evidence type="ECO:0000256" key="9">
    <source>
        <dbReference type="RuleBase" id="RU363032"/>
    </source>
</evidence>
<evidence type="ECO:0000256" key="2">
    <source>
        <dbReference type="ARBA" id="ARBA00009047"/>
    </source>
</evidence>
<keyword evidence="10" id="KW-0175">Coiled coil</keyword>
<evidence type="ECO:0000256" key="10">
    <source>
        <dbReference type="SAM" id="Coils"/>
    </source>
</evidence>
<comment type="similarity">
    <text evidence="2">Belongs to the binding-protein-dependent transport system permease family. MalFG subfamily.</text>
</comment>
<feature type="transmembrane region" description="Helical" evidence="9">
    <location>
        <begin position="797"/>
        <end position="818"/>
    </location>
</feature>
<evidence type="ECO:0000313" key="12">
    <source>
        <dbReference type="Proteomes" id="UP000058636"/>
    </source>
</evidence>
<comment type="caution">
    <text evidence="11">The sequence shown here is derived from an EMBL/GenBank/DDBJ whole genome shotgun (WGS) entry which is preliminary data.</text>
</comment>
<dbReference type="PANTHER" id="PTHR32243">
    <property type="entry name" value="MALTOSE TRANSPORT SYSTEM PERMEASE-RELATED"/>
    <property type="match status" value="1"/>
</dbReference>
<feature type="transmembrane region" description="Helical" evidence="9">
    <location>
        <begin position="620"/>
        <end position="644"/>
    </location>
</feature>
<protein>
    <submittedName>
        <fullName evidence="11">Binding-protein-dependent transport systems inner membrane component</fullName>
    </submittedName>
</protein>
<sequence length="833" mass="94807">MMVRKKNRWLTYALLTLLVVVVLFPIVWVVSTSFRRDEAAFSPKLFSSRLTLQHYKDLVVPEKNLPVLIQEMQNLVSRVEPFDNVSREKADRLIEDRIRRFENYLAETKNLLEDVNARNSKIEETLSQRFSDVLSYTKDVLEEAKKLTQEQMDKTPLPDSQRIAVALYEILKGKNFRSAEFQALKDVIEKVVGYSVENQDTLNDALSELGLVYEKEVGTFMKEIEKLEGEIETLQREIAVLEKQKETLEKEILEKQKVLEVLKPDIDSVSEVLVKLKDMVHSVRNSKVETAFPYEDSKLKSSLEKLLSELNTLYNKISAFSDLSDLSEKIFAMKSSLEEINNVVSEDGDISKKALYGSFVQSFEETVPIVEGIVEKVSDGIDDFVQKIKDLKDIENEIVVLTAKLDGLEKSLNNVRSSLSEKEKEISSAKMYLDLKIFNHQIQSRIDSLEDMKSFNSAAQIKLLSIYKTLKDFVSSYVSEYGGDDFIGKIRKLAAKLSWIEDYRDLNRRVETGYKNAVEIVEKAQNILDDFKGSYSNLLDLSFKGLYVSSEHLEMLYDLVKMNFVQEVLTNTAVASRKAGTLMDTIPLKELKSDLKKIDGDLYRLAQIWEQKTKHYFLRWVMNSVIVAGLVSLITTAVCALAAYPFSRMRFWGRQYGIMALLLIQMFPAIMYMVAIYGLLKLIGQFLPFLGLDSLGGLIFAYLGNIAYNMYLIKGFYDTIPSSLEEAAMIDGATRFQTFYKIVVPLALPILTVIVILTFIGTFNEFVLARIILQDVKNYTYALGLWTFSTGAYETEWGLFTAAALLGMTPMVILFLSLQKYIVGGLTKGSVKG</sequence>
<dbReference type="GO" id="GO:0005886">
    <property type="term" value="C:plasma membrane"/>
    <property type="evidence" value="ECO:0007669"/>
    <property type="project" value="UniProtKB-SubCell"/>
</dbReference>
<feature type="coiled-coil region" evidence="10">
    <location>
        <begin position="391"/>
        <end position="425"/>
    </location>
</feature>
<evidence type="ECO:0000256" key="6">
    <source>
        <dbReference type="ARBA" id="ARBA00022692"/>
    </source>
</evidence>
<dbReference type="InterPro" id="IPR035906">
    <property type="entry name" value="MetI-like_sf"/>
</dbReference>
<dbReference type="InterPro" id="IPR000515">
    <property type="entry name" value="MetI-like"/>
</dbReference>
<dbReference type="EMBL" id="LGFG01000045">
    <property type="protein sequence ID" value="KUK23169.1"/>
    <property type="molecule type" value="Genomic_DNA"/>
</dbReference>
<accession>A0A124FG11</accession>
<proteinExistence type="inferred from homology"/>
<keyword evidence="3 9" id="KW-0813">Transport</keyword>
<dbReference type="Gene3D" id="1.10.3720.10">
    <property type="entry name" value="MetI-like"/>
    <property type="match status" value="2"/>
</dbReference>
<feature type="coiled-coil region" evidence="10">
    <location>
        <begin position="98"/>
        <end position="125"/>
    </location>
</feature>
<dbReference type="PANTHER" id="PTHR32243:SF50">
    <property type="entry name" value="MALTOSE_MALTODEXTRIN TRANSPORT SYSTEM PERMEASE PROTEIN MALG"/>
    <property type="match status" value="1"/>
</dbReference>
<dbReference type="PATRIC" id="fig|93930.3.peg.1588"/>
<dbReference type="GO" id="GO:0042956">
    <property type="term" value="P:maltodextrin transmembrane transport"/>
    <property type="evidence" value="ECO:0007669"/>
    <property type="project" value="TreeGrafter"/>
</dbReference>
<evidence type="ECO:0000256" key="3">
    <source>
        <dbReference type="ARBA" id="ARBA00022448"/>
    </source>
</evidence>
<feature type="transmembrane region" description="Helical" evidence="9">
    <location>
        <begin position="739"/>
        <end position="760"/>
    </location>
</feature>
<evidence type="ECO:0000313" key="11">
    <source>
        <dbReference type="EMBL" id="KUK23169.1"/>
    </source>
</evidence>
<dbReference type="Pfam" id="PF00528">
    <property type="entry name" value="BPD_transp_1"/>
    <property type="match status" value="1"/>
</dbReference>
<dbReference type="InterPro" id="IPR050901">
    <property type="entry name" value="BP-dep_ABC_trans_perm"/>
</dbReference>
<evidence type="ECO:0000256" key="8">
    <source>
        <dbReference type="ARBA" id="ARBA00023136"/>
    </source>
</evidence>
<dbReference type="CDD" id="cd06261">
    <property type="entry name" value="TM_PBP2"/>
    <property type="match status" value="1"/>
</dbReference>
<dbReference type="PROSITE" id="PS50928">
    <property type="entry name" value="ABC_TM1"/>
    <property type="match status" value="1"/>
</dbReference>
<keyword evidence="4" id="KW-1003">Cell membrane</keyword>
<evidence type="ECO:0000256" key="7">
    <source>
        <dbReference type="ARBA" id="ARBA00022989"/>
    </source>
</evidence>
<dbReference type="Gene3D" id="1.10.287.1490">
    <property type="match status" value="1"/>
</dbReference>
<keyword evidence="6 9" id="KW-0812">Transmembrane</keyword>
<keyword evidence="8 9" id="KW-0472">Membrane</keyword>
<dbReference type="AlphaFoldDB" id="A0A124FG11"/>
<feature type="transmembrane region" description="Helical" evidence="9">
    <location>
        <begin position="686"/>
        <end position="708"/>
    </location>
</feature>
<dbReference type="GO" id="GO:0015423">
    <property type="term" value="F:ABC-type maltose transporter activity"/>
    <property type="evidence" value="ECO:0007669"/>
    <property type="project" value="TreeGrafter"/>
</dbReference>
<organism evidence="11 12">
    <name type="scientific">Thermotoga petrophila</name>
    <dbReference type="NCBI Taxonomy" id="93929"/>
    <lineage>
        <taxon>Bacteria</taxon>
        <taxon>Thermotogati</taxon>
        <taxon>Thermotogota</taxon>
        <taxon>Thermotogae</taxon>
        <taxon>Thermotogales</taxon>
        <taxon>Thermotogaceae</taxon>
        <taxon>Thermotoga</taxon>
    </lineage>
</organism>
<name>A0A124FG11_9THEM</name>
<dbReference type="SUPFAM" id="SSF161098">
    <property type="entry name" value="MetI-like"/>
    <property type="match status" value="2"/>
</dbReference>
<evidence type="ECO:0000256" key="4">
    <source>
        <dbReference type="ARBA" id="ARBA00022475"/>
    </source>
</evidence>
<dbReference type="Proteomes" id="UP000058636">
    <property type="component" value="Unassembled WGS sequence"/>
</dbReference>
<keyword evidence="5" id="KW-0762">Sugar transport</keyword>
<comment type="subcellular location">
    <subcellularLocation>
        <location evidence="1 9">Cell membrane</location>
        <topology evidence="1 9">Multi-pass membrane protein</topology>
    </subcellularLocation>
</comment>
<gene>
    <name evidence="11" type="ORF">XD57_0736</name>
</gene>
<keyword evidence="7 9" id="KW-1133">Transmembrane helix</keyword>
<reference evidence="11 12" key="1">
    <citation type="journal article" date="2015" name="MBio">
        <title>Genome-Resolved Metagenomic Analysis Reveals Roles for Candidate Phyla and Other Microbial Community Members in Biogeochemical Transformations in Oil Reservoirs.</title>
        <authorList>
            <person name="Hu P."/>
            <person name="Tom L."/>
            <person name="Singh A."/>
            <person name="Thomas B.C."/>
            <person name="Baker B.J."/>
            <person name="Piceno Y.M."/>
            <person name="Andersen G.L."/>
            <person name="Banfield J.F."/>
        </authorList>
    </citation>
    <scope>NUCLEOTIDE SEQUENCE [LARGE SCALE GENOMIC DNA]</scope>
    <source>
        <strain evidence="11">46_26</strain>
    </source>
</reference>
<feature type="coiled-coil region" evidence="10">
    <location>
        <begin position="217"/>
        <end position="258"/>
    </location>
</feature>
<feature type="transmembrane region" description="Helical" evidence="9">
    <location>
        <begin position="656"/>
        <end position="680"/>
    </location>
</feature>
<evidence type="ECO:0000256" key="1">
    <source>
        <dbReference type="ARBA" id="ARBA00004651"/>
    </source>
</evidence>
<evidence type="ECO:0000256" key="5">
    <source>
        <dbReference type="ARBA" id="ARBA00022597"/>
    </source>
</evidence>